<dbReference type="RefSeq" id="WP_254159452.1">
    <property type="nucleotide sequence ID" value="NZ_CP100355.1"/>
</dbReference>
<dbReference type="KEGG" id="sawl:NGM29_05610"/>
<organism evidence="2 3">
    <name type="scientific">Natronosalvus rutilus</name>
    <dbReference type="NCBI Taxonomy" id="2953753"/>
    <lineage>
        <taxon>Archaea</taxon>
        <taxon>Methanobacteriati</taxon>
        <taxon>Methanobacteriota</taxon>
        <taxon>Stenosarchaea group</taxon>
        <taxon>Halobacteria</taxon>
        <taxon>Halobacteriales</taxon>
        <taxon>Natrialbaceae</taxon>
        <taxon>Natronosalvus</taxon>
    </lineage>
</organism>
<name>A0A9E7SX74_9EURY</name>
<feature type="region of interest" description="Disordered" evidence="1">
    <location>
        <begin position="88"/>
        <end position="223"/>
    </location>
</feature>
<dbReference type="AlphaFoldDB" id="A0A9E7SX74"/>
<feature type="compositionally biased region" description="Acidic residues" evidence="1">
    <location>
        <begin position="187"/>
        <end position="223"/>
    </location>
</feature>
<keyword evidence="3" id="KW-1185">Reference proteome</keyword>
<dbReference type="EMBL" id="CP100355">
    <property type="protein sequence ID" value="UTF54746.1"/>
    <property type="molecule type" value="Genomic_DNA"/>
</dbReference>
<protein>
    <submittedName>
        <fullName evidence="2">Uncharacterized protein</fullName>
    </submittedName>
</protein>
<gene>
    <name evidence="2" type="ORF">NGM29_05610</name>
</gene>
<evidence type="ECO:0000313" key="3">
    <source>
        <dbReference type="Proteomes" id="UP001056855"/>
    </source>
</evidence>
<accession>A0A9E7SX74</accession>
<dbReference type="Proteomes" id="UP001056855">
    <property type="component" value="Chromosome"/>
</dbReference>
<evidence type="ECO:0000256" key="1">
    <source>
        <dbReference type="SAM" id="MobiDB-lite"/>
    </source>
</evidence>
<evidence type="ECO:0000313" key="2">
    <source>
        <dbReference type="EMBL" id="UTF54746.1"/>
    </source>
</evidence>
<sequence>MNQTDTSARSASKSEVETVRAAARSGREYLSRAAPYLRRGVESGTITAIIGGTGLLSGIRALLAGEHERGLARVTLGAGFIAAALDQRRSRSRGEVPDVEQTDVVDTSPDVDAVADEAGSVGEEDHTIGETAVEVADTSPDVEDVGSGLESESDVEPASVGQREIVDTGLGSEDLSETTEREMRDTDGEEESSDETTDTDGEEESSDETTTEEDTDADDGTETADIDRLGEAAFDRQSREVPAPQRAFNQGYLAHSTEAFWGIRARDDAVLVSLDYDAIQGRDGMQYVASSEIGQDVRELPIPDAVLTHWDEVFGGGTAVIGGDDILFATTEDLASDGLLRILPAEWADDL</sequence>
<reference evidence="2" key="1">
    <citation type="submission" date="2022-06" db="EMBL/GenBank/DDBJ databases">
        <title>Diverse halophilic archaea isolated from saline environments.</title>
        <authorList>
            <person name="Cui H.-L."/>
        </authorList>
    </citation>
    <scope>NUCLEOTIDE SEQUENCE</scope>
    <source>
        <strain evidence="2">WLHS1</strain>
    </source>
</reference>
<dbReference type="GeneID" id="73289502"/>
<proteinExistence type="predicted"/>